<proteinExistence type="predicted"/>
<sequence>MLGQTVSAVAGSRHRLAAPRAQTRIRPSARAPHCGVRNVLFLKNLSCYLQIILDAVNDVKVADAKREFKTVDKPLASASSRANAAVRCEVLLATCRAWQYRSGGRDIVDDHQMLLRLQDR</sequence>
<organism evidence="2 3">
    <name type="scientific">Eumeta variegata</name>
    <name type="common">Bagworm moth</name>
    <name type="synonym">Eumeta japonica</name>
    <dbReference type="NCBI Taxonomy" id="151549"/>
    <lineage>
        <taxon>Eukaryota</taxon>
        <taxon>Metazoa</taxon>
        <taxon>Ecdysozoa</taxon>
        <taxon>Arthropoda</taxon>
        <taxon>Hexapoda</taxon>
        <taxon>Insecta</taxon>
        <taxon>Pterygota</taxon>
        <taxon>Neoptera</taxon>
        <taxon>Endopterygota</taxon>
        <taxon>Lepidoptera</taxon>
        <taxon>Glossata</taxon>
        <taxon>Ditrysia</taxon>
        <taxon>Tineoidea</taxon>
        <taxon>Psychidae</taxon>
        <taxon>Oiketicinae</taxon>
        <taxon>Eumeta</taxon>
    </lineage>
</organism>
<dbReference type="AlphaFoldDB" id="A0A4C1VMD4"/>
<evidence type="ECO:0000313" key="3">
    <source>
        <dbReference type="Proteomes" id="UP000299102"/>
    </source>
</evidence>
<keyword evidence="3" id="KW-1185">Reference proteome</keyword>
<dbReference type="EMBL" id="BGZK01000371">
    <property type="protein sequence ID" value="GBP39791.1"/>
    <property type="molecule type" value="Genomic_DNA"/>
</dbReference>
<reference evidence="2 3" key="1">
    <citation type="journal article" date="2019" name="Commun. Biol.">
        <title>The bagworm genome reveals a unique fibroin gene that provides high tensile strength.</title>
        <authorList>
            <person name="Kono N."/>
            <person name="Nakamura H."/>
            <person name="Ohtoshi R."/>
            <person name="Tomita M."/>
            <person name="Numata K."/>
            <person name="Arakawa K."/>
        </authorList>
    </citation>
    <scope>NUCLEOTIDE SEQUENCE [LARGE SCALE GENOMIC DNA]</scope>
</reference>
<name>A0A4C1VMD4_EUMVA</name>
<feature type="region of interest" description="Disordered" evidence="1">
    <location>
        <begin position="1"/>
        <end position="21"/>
    </location>
</feature>
<evidence type="ECO:0000313" key="2">
    <source>
        <dbReference type="EMBL" id="GBP39791.1"/>
    </source>
</evidence>
<evidence type="ECO:0000256" key="1">
    <source>
        <dbReference type="SAM" id="MobiDB-lite"/>
    </source>
</evidence>
<gene>
    <name evidence="2" type="ORF">EVAR_88291_1</name>
</gene>
<dbReference type="Proteomes" id="UP000299102">
    <property type="component" value="Unassembled WGS sequence"/>
</dbReference>
<comment type="caution">
    <text evidence="2">The sequence shown here is derived from an EMBL/GenBank/DDBJ whole genome shotgun (WGS) entry which is preliminary data.</text>
</comment>
<protein>
    <submittedName>
        <fullName evidence="2">Uncharacterized protein</fullName>
    </submittedName>
</protein>
<accession>A0A4C1VMD4</accession>